<evidence type="ECO:0000256" key="1">
    <source>
        <dbReference type="ARBA" id="ARBA00023002"/>
    </source>
</evidence>
<feature type="domain" description="Phenol hydroxylase-like C-terminal dimerisation" evidence="2">
    <location>
        <begin position="149"/>
        <end position="225"/>
    </location>
</feature>
<dbReference type="SUPFAM" id="SSF52833">
    <property type="entry name" value="Thioredoxin-like"/>
    <property type="match status" value="1"/>
</dbReference>
<dbReference type="EMBL" id="JACETU010000004">
    <property type="protein sequence ID" value="KAF7430189.1"/>
    <property type="molecule type" value="Genomic_DNA"/>
</dbReference>
<dbReference type="AlphaFoldDB" id="A0A8H7DTL2"/>
<protein>
    <recommendedName>
        <fullName evidence="2">Phenol hydroxylase-like C-terminal dimerisation domain-containing protein</fullName>
    </recommendedName>
</protein>
<dbReference type="VEuPathDB" id="FungiDB:PC9H_005889"/>
<dbReference type="SUPFAM" id="SSF51905">
    <property type="entry name" value="FAD/NAD(P)-binding domain"/>
    <property type="match status" value="1"/>
</dbReference>
<keyword evidence="4" id="KW-1185">Reference proteome</keyword>
<evidence type="ECO:0000313" key="4">
    <source>
        <dbReference type="Proteomes" id="UP000623687"/>
    </source>
</evidence>
<dbReference type="InterPro" id="IPR036188">
    <property type="entry name" value="FAD/NAD-bd_sf"/>
</dbReference>
<dbReference type="InterPro" id="IPR036249">
    <property type="entry name" value="Thioredoxin-like_sf"/>
</dbReference>
<proteinExistence type="predicted"/>
<dbReference type="Gene3D" id="3.30.9.10">
    <property type="entry name" value="D-Amino Acid Oxidase, subunit A, domain 2"/>
    <property type="match status" value="1"/>
</dbReference>
<gene>
    <name evidence="3" type="ORF">PC9H_005889</name>
</gene>
<dbReference type="Pfam" id="PF07976">
    <property type="entry name" value="Phe_hydrox_dim"/>
    <property type="match status" value="1"/>
</dbReference>
<comment type="caution">
    <text evidence="3">The sequence shown here is derived from an EMBL/GenBank/DDBJ whole genome shotgun (WGS) entry which is preliminary data.</text>
</comment>
<evidence type="ECO:0000259" key="2">
    <source>
        <dbReference type="Pfam" id="PF07976"/>
    </source>
</evidence>
<dbReference type="Gene3D" id="3.50.50.60">
    <property type="entry name" value="FAD/NAD(P)-binding domain"/>
    <property type="match status" value="1"/>
</dbReference>
<keyword evidence="1" id="KW-0560">Oxidoreductase</keyword>
<organism evidence="3 4">
    <name type="scientific">Pleurotus ostreatus</name>
    <name type="common">Oyster mushroom</name>
    <name type="synonym">White-rot fungus</name>
    <dbReference type="NCBI Taxonomy" id="5322"/>
    <lineage>
        <taxon>Eukaryota</taxon>
        <taxon>Fungi</taxon>
        <taxon>Dikarya</taxon>
        <taxon>Basidiomycota</taxon>
        <taxon>Agaricomycotina</taxon>
        <taxon>Agaricomycetes</taxon>
        <taxon>Agaricomycetidae</taxon>
        <taxon>Agaricales</taxon>
        <taxon>Pleurotineae</taxon>
        <taxon>Pleurotaceae</taxon>
        <taxon>Pleurotus</taxon>
    </lineage>
</organism>
<dbReference type="Gene3D" id="3.40.30.20">
    <property type="match status" value="1"/>
</dbReference>
<evidence type="ECO:0000313" key="3">
    <source>
        <dbReference type="EMBL" id="KAF7430189.1"/>
    </source>
</evidence>
<sequence>MSNTVVTVFVIEMGPAGLLCALSDSLGWRSFFRLGTQYGNADGVQPRTLEIWDTYGILRRFVDGSAPVHAMVTYNPEVDNGHLKLVRTRPVRNVVVDSRFPYERAAAIEHIEGRLREALLEAGGTIQYSTTIEKEVVKCVGVLKHAVLYTILDNGKDKVQWTDVSRVLRSWKCVFISNQKSSPNVYELLGVPQRGAVIVVRPDDYVSMVQEIVKFNGDELTGFFLGL</sequence>
<dbReference type="GeneID" id="59375707"/>
<dbReference type="OrthoDB" id="1716816at2759"/>
<dbReference type="Proteomes" id="UP000623687">
    <property type="component" value="Unassembled WGS sequence"/>
</dbReference>
<dbReference type="InterPro" id="IPR038220">
    <property type="entry name" value="PHOX_C_sf"/>
</dbReference>
<dbReference type="RefSeq" id="XP_036631467.1">
    <property type="nucleotide sequence ID" value="XM_036775448.1"/>
</dbReference>
<accession>A0A8H7DTL2</accession>
<name>A0A8H7DTL2_PLEOS</name>
<dbReference type="InterPro" id="IPR012941">
    <property type="entry name" value="Phe_hydrox_C_dim_dom"/>
</dbReference>
<reference evidence="3" key="1">
    <citation type="submission" date="2019-07" db="EMBL/GenBank/DDBJ databases">
        <authorList>
            <person name="Palmer J.M."/>
        </authorList>
    </citation>
    <scope>NUCLEOTIDE SEQUENCE</scope>
    <source>
        <strain evidence="3">PC9</strain>
    </source>
</reference>
<dbReference type="GO" id="GO:0016491">
    <property type="term" value="F:oxidoreductase activity"/>
    <property type="evidence" value="ECO:0007669"/>
    <property type="project" value="UniProtKB-KW"/>
</dbReference>